<name>W1P631_AMBTC</name>
<dbReference type="Proteomes" id="UP000017836">
    <property type="component" value="Unassembled WGS sequence"/>
</dbReference>
<evidence type="ECO:0000313" key="3">
    <source>
        <dbReference type="Proteomes" id="UP000017836"/>
    </source>
</evidence>
<proteinExistence type="predicted"/>
<gene>
    <name evidence="2" type="ORF">AMTR_s00096p00150700</name>
</gene>
<evidence type="ECO:0000256" key="1">
    <source>
        <dbReference type="SAM" id="MobiDB-lite"/>
    </source>
</evidence>
<dbReference type="EMBL" id="KI394634">
    <property type="protein sequence ID" value="ERN02425.1"/>
    <property type="molecule type" value="Genomic_DNA"/>
</dbReference>
<dbReference type="AlphaFoldDB" id="W1P631"/>
<dbReference type="HOGENOM" id="CLU_2592971_0_0_1"/>
<sequence length="80" mass="8865">MIQGYTRLKIAKRDIMEEKITAPRAGEARTEPFSIGAGALALSCAETAAIAEEMTSRRRIAEETFDESMPKSKRNEGFEV</sequence>
<evidence type="ECO:0000313" key="2">
    <source>
        <dbReference type="EMBL" id="ERN02425.1"/>
    </source>
</evidence>
<keyword evidence="3" id="KW-1185">Reference proteome</keyword>
<feature type="region of interest" description="Disordered" evidence="1">
    <location>
        <begin position="61"/>
        <end position="80"/>
    </location>
</feature>
<organism evidence="2 3">
    <name type="scientific">Amborella trichopoda</name>
    <dbReference type="NCBI Taxonomy" id="13333"/>
    <lineage>
        <taxon>Eukaryota</taxon>
        <taxon>Viridiplantae</taxon>
        <taxon>Streptophyta</taxon>
        <taxon>Embryophyta</taxon>
        <taxon>Tracheophyta</taxon>
        <taxon>Spermatophyta</taxon>
        <taxon>Magnoliopsida</taxon>
        <taxon>Amborellales</taxon>
        <taxon>Amborellaceae</taxon>
        <taxon>Amborella</taxon>
    </lineage>
</organism>
<dbReference type="Gramene" id="ERN02425">
    <property type="protein sequence ID" value="ERN02425"/>
    <property type="gene ID" value="AMTR_s00096p00150700"/>
</dbReference>
<accession>W1P631</accession>
<protein>
    <submittedName>
        <fullName evidence="2">Uncharacterized protein</fullName>
    </submittedName>
</protein>
<reference evidence="3" key="1">
    <citation type="journal article" date="2013" name="Science">
        <title>The Amborella genome and the evolution of flowering plants.</title>
        <authorList>
            <consortium name="Amborella Genome Project"/>
        </authorList>
    </citation>
    <scope>NUCLEOTIDE SEQUENCE [LARGE SCALE GENOMIC DNA]</scope>
</reference>